<gene>
    <name evidence="2" type="ORF">BOLC5T32705H</name>
</gene>
<dbReference type="AlphaFoldDB" id="A0A3P6EYT2"/>
<dbReference type="Pfam" id="PF01535">
    <property type="entry name" value="PPR"/>
    <property type="match status" value="2"/>
</dbReference>
<protein>
    <recommendedName>
        <fullName evidence="3">Pentatricopeptide repeat-containing protein</fullName>
    </recommendedName>
</protein>
<proteinExistence type="predicted"/>
<dbReference type="Gene3D" id="1.25.40.10">
    <property type="entry name" value="Tetratricopeptide repeat domain"/>
    <property type="match status" value="1"/>
</dbReference>
<dbReference type="InterPro" id="IPR011990">
    <property type="entry name" value="TPR-like_helical_dom_sf"/>
</dbReference>
<dbReference type="InterPro" id="IPR002885">
    <property type="entry name" value="PPR_rpt"/>
</dbReference>
<dbReference type="PANTHER" id="PTHR47926:SF347">
    <property type="entry name" value="PENTATRICOPEPTIDE REPEAT-CONTAINING PROTEIN"/>
    <property type="match status" value="1"/>
</dbReference>
<organism evidence="2">
    <name type="scientific">Brassica oleracea</name>
    <name type="common">Wild cabbage</name>
    <dbReference type="NCBI Taxonomy" id="3712"/>
    <lineage>
        <taxon>Eukaryota</taxon>
        <taxon>Viridiplantae</taxon>
        <taxon>Streptophyta</taxon>
        <taxon>Embryophyta</taxon>
        <taxon>Tracheophyta</taxon>
        <taxon>Spermatophyta</taxon>
        <taxon>Magnoliopsida</taxon>
        <taxon>eudicotyledons</taxon>
        <taxon>Gunneridae</taxon>
        <taxon>Pentapetalae</taxon>
        <taxon>rosids</taxon>
        <taxon>malvids</taxon>
        <taxon>Brassicales</taxon>
        <taxon>Brassicaceae</taxon>
        <taxon>Brassiceae</taxon>
        <taxon>Brassica</taxon>
    </lineage>
</organism>
<dbReference type="InterPro" id="IPR046960">
    <property type="entry name" value="PPR_At4g14850-like_plant"/>
</dbReference>
<reference evidence="2" key="1">
    <citation type="submission" date="2018-11" db="EMBL/GenBank/DDBJ databases">
        <authorList>
            <consortium name="Genoscope - CEA"/>
            <person name="William W."/>
        </authorList>
    </citation>
    <scope>NUCLEOTIDE SEQUENCE</scope>
</reference>
<evidence type="ECO:0000256" key="1">
    <source>
        <dbReference type="ARBA" id="ARBA00022737"/>
    </source>
</evidence>
<dbReference type="GO" id="GO:0003723">
    <property type="term" value="F:RNA binding"/>
    <property type="evidence" value="ECO:0007669"/>
    <property type="project" value="InterPro"/>
</dbReference>
<accession>A0A3P6EYT2</accession>
<evidence type="ECO:0000313" key="2">
    <source>
        <dbReference type="EMBL" id="VDD45158.1"/>
    </source>
</evidence>
<dbReference type="EMBL" id="LR031877">
    <property type="protein sequence ID" value="VDD45158.1"/>
    <property type="molecule type" value="Genomic_DNA"/>
</dbReference>
<keyword evidence="1" id="KW-0677">Repeat</keyword>
<dbReference type="PANTHER" id="PTHR47926">
    <property type="entry name" value="PENTATRICOPEPTIDE REPEAT-CONTAINING PROTEIN"/>
    <property type="match status" value="1"/>
</dbReference>
<sequence length="249" mass="28534">MRTLELALSPPPASYIPSFNLISTTQSVGINVQTTFDVQLLLRRPKHQNPEPVVVPQPQIPIDRPQIPIPRCSTADILRIMDSLSLPGNEDLYTCLAKESTSERDQRGAYELTVHIMKSSVRPRTTFLNRLLLLHVSCGRLDTARQVFDRMPHRDFHSWAIVILGYIEMGDFEEAALLFVSMLKHQNAASKITPWIMGCVLKVCYDQRFGFRATVTWLLSEARVYRGRRLMSLRFLDTLLRGVRMLGRR</sequence>
<evidence type="ECO:0008006" key="3">
    <source>
        <dbReference type="Google" id="ProtNLM"/>
    </source>
</evidence>
<name>A0A3P6EYT2_BRAOL</name>
<dbReference type="GO" id="GO:0009451">
    <property type="term" value="P:RNA modification"/>
    <property type="evidence" value="ECO:0007669"/>
    <property type="project" value="InterPro"/>
</dbReference>